<evidence type="ECO:0000313" key="5">
    <source>
        <dbReference type="Proteomes" id="UP000326570"/>
    </source>
</evidence>
<dbReference type="Pfam" id="PF13378">
    <property type="entry name" value="MR_MLE_C"/>
    <property type="match status" value="1"/>
</dbReference>
<keyword evidence="2" id="KW-0479">Metal-binding</keyword>
<dbReference type="InterPro" id="IPR029017">
    <property type="entry name" value="Enolase-like_N"/>
</dbReference>
<keyword evidence="5" id="KW-1185">Reference proteome</keyword>
<dbReference type="GO" id="GO:0016854">
    <property type="term" value="F:racemase and epimerase activity"/>
    <property type="evidence" value="ECO:0007669"/>
    <property type="project" value="UniProtKB-ARBA"/>
</dbReference>
<evidence type="ECO:0000256" key="1">
    <source>
        <dbReference type="ARBA" id="ARBA00008031"/>
    </source>
</evidence>
<dbReference type="Gene3D" id="3.30.390.10">
    <property type="entry name" value="Enolase-like, N-terminal domain"/>
    <property type="match status" value="1"/>
</dbReference>
<dbReference type="SMART" id="SM00922">
    <property type="entry name" value="MR_MLE"/>
    <property type="match status" value="1"/>
</dbReference>
<dbReference type="AlphaFoldDB" id="A0A5N1IKY9"/>
<comment type="caution">
    <text evidence="4">The sequence shown here is derived from an EMBL/GenBank/DDBJ whole genome shotgun (WGS) entry which is preliminary data.</text>
</comment>
<gene>
    <name evidence="4" type="ORF">F0P94_16785</name>
</gene>
<dbReference type="InterPro" id="IPR036849">
    <property type="entry name" value="Enolase-like_C_sf"/>
</dbReference>
<feature type="domain" description="Mandelate racemase/muconate lactonizing enzyme C-terminal" evidence="3">
    <location>
        <begin position="135"/>
        <end position="228"/>
    </location>
</feature>
<dbReference type="SUPFAM" id="SSF54826">
    <property type="entry name" value="Enolase N-terminal domain-like"/>
    <property type="match status" value="1"/>
</dbReference>
<protein>
    <submittedName>
        <fullName evidence="4">Dipeptide epimerase</fullName>
    </submittedName>
</protein>
<organism evidence="4 5">
    <name type="scientific">Adhaeribacter soli</name>
    <dbReference type="NCBI Taxonomy" id="2607655"/>
    <lineage>
        <taxon>Bacteria</taxon>
        <taxon>Pseudomonadati</taxon>
        <taxon>Bacteroidota</taxon>
        <taxon>Cytophagia</taxon>
        <taxon>Cytophagales</taxon>
        <taxon>Hymenobacteraceae</taxon>
        <taxon>Adhaeribacter</taxon>
    </lineage>
</organism>
<proteinExistence type="inferred from homology"/>
<evidence type="ECO:0000313" key="4">
    <source>
        <dbReference type="EMBL" id="KAA9326069.1"/>
    </source>
</evidence>
<evidence type="ECO:0000259" key="3">
    <source>
        <dbReference type="SMART" id="SM00922"/>
    </source>
</evidence>
<dbReference type="Gene3D" id="3.20.20.120">
    <property type="entry name" value="Enolase-like C-terminal domain"/>
    <property type="match status" value="1"/>
</dbReference>
<dbReference type="Proteomes" id="UP000326570">
    <property type="component" value="Unassembled WGS sequence"/>
</dbReference>
<evidence type="ECO:0000256" key="2">
    <source>
        <dbReference type="ARBA" id="ARBA00022723"/>
    </source>
</evidence>
<comment type="similarity">
    <text evidence="1">Belongs to the mandelate racemase/muconate lactonizing enzyme family.</text>
</comment>
<dbReference type="InterPro" id="IPR029065">
    <property type="entry name" value="Enolase_C-like"/>
</dbReference>
<name>A0A5N1IKY9_9BACT</name>
<dbReference type="GO" id="GO:0046872">
    <property type="term" value="F:metal ion binding"/>
    <property type="evidence" value="ECO:0007669"/>
    <property type="project" value="UniProtKB-KW"/>
</dbReference>
<sequence>MLNWHIEALALELKYTWKISRNASAGKINLFVRVTDGQHTGIGEAAPNIRYNEIPQNLILQFGKLVAAGLNNVQTLEELFYLLESHKPANALRFAVESAYVHFICQRGNLTVPEFLGVPQPQPMATTYSVPIMEPGNVAEFIQENELSRFQALKVKVDQETCLELVQEVSRNFSGPLLIDANEAWTDPETLLNFFENLKPYNILFIEQPMPATETEGYVYLKKKSPYDIYADESVLDDPDWDALQQQFHGVNMKLMKAGGYLRGKFILEEARRRGMKTMIGCMIETSLGIWSAMQLSGLAQTADLDGFLIIREDPFKIVREENGVLHVG</sequence>
<dbReference type="SUPFAM" id="SSF51604">
    <property type="entry name" value="Enolase C-terminal domain-like"/>
    <property type="match status" value="1"/>
</dbReference>
<reference evidence="4 5" key="1">
    <citation type="submission" date="2019-09" db="EMBL/GenBank/DDBJ databases">
        <title>Genome sequence of Adhaeribacter sp. M2.</title>
        <authorList>
            <person name="Srinivasan S."/>
        </authorList>
    </citation>
    <scope>NUCLEOTIDE SEQUENCE [LARGE SCALE GENOMIC DNA]</scope>
    <source>
        <strain evidence="4 5">M2</strain>
    </source>
</reference>
<dbReference type="InterPro" id="IPR034593">
    <property type="entry name" value="DgoD-like"/>
</dbReference>
<dbReference type="PANTHER" id="PTHR48080">
    <property type="entry name" value="D-GALACTONATE DEHYDRATASE-RELATED"/>
    <property type="match status" value="1"/>
</dbReference>
<dbReference type="EMBL" id="VTWT01000010">
    <property type="protein sequence ID" value="KAA9326069.1"/>
    <property type="molecule type" value="Genomic_DNA"/>
</dbReference>
<accession>A0A5N1IKY9</accession>
<dbReference type="InterPro" id="IPR013342">
    <property type="entry name" value="Mandelate_racemase_C"/>
</dbReference>
<dbReference type="RefSeq" id="WP_150905179.1">
    <property type="nucleotide sequence ID" value="NZ_VTWT01000010.1"/>
</dbReference>
<dbReference type="PANTHER" id="PTHR48080:SF3">
    <property type="entry name" value="ENOLASE SUPERFAMILY MEMBER DDB_G0284701"/>
    <property type="match status" value="1"/>
</dbReference>